<evidence type="ECO:0000313" key="1">
    <source>
        <dbReference type="EMBL" id="BDU78149.1"/>
    </source>
</evidence>
<dbReference type="PIRSF" id="PIRSF003109">
    <property type="entry name" value="McrC"/>
    <property type="match status" value="1"/>
</dbReference>
<organism evidence="1 2">
    <name type="scientific">Mesoterricola sediminis</name>
    <dbReference type="NCBI Taxonomy" id="2927980"/>
    <lineage>
        <taxon>Bacteria</taxon>
        <taxon>Pseudomonadati</taxon>
        <taxon>Acidobacteriota</taxon>
        <taxon>Holophagae</taxon>
        <taxon>Holophagales</taxon>
        <taxon>Holophagaceae</taxon>
        <taxon>Mesoterricola</taxon>
    </lineage>
</organism>
<dbReference type="REBASE" id="707013">
    <property type="entry name" value="HbaW786McrBCP"/>
</dbReference>
<reference evidence="1" key="1">
    <citation type="journal article" date="2023" name="Int. J. Syst. Evol. Microbiol.">
        <title>Mesoterricola silvestris gen. nov., sp. nov., Mesoterricola sediminis sp. nov., Geothrix oryzae sp. nov., Geothrix edaphica sp. nov., Geothrix rubra sp. nov., and Geothrix limicola sp. nov., six novel members of Acidobacteriota isolated from soils.</title>
        <authorList>
            <person name="Itoh H."/>
            <person name="Sugisawa Y."/>
            <person name="Mise K."/>
            <person name="Xu Z."/>
            <person name="Kuniyasu M."/>
            <person name="Ushijima N."/>
            <person name="Kawano K."/>
            <person name="Kobayashi E."/>
            <person name="Shiratori Y."/>
            <person name="Masuda Y."/>
            <person name="Senoo K."/>
        </authorList>
    </citation>
    <scope>NUCLEOTIDE SEQUENCE</scope>
    <source>
        <strain evidence="1">W786</strain>
    </source>
</reference>
<proteinExistence type="predicted"/>
<accession>A0AA48GXL3</accession>
<name>A0AA48GXL3_9BACT</name>
<dbReference type="AlphaFoldDB" id="A0AA48GXL3"/>
<keyword evidence="2" id="KW-1185">Reference proteome</keyword>
<dbReference type="InterPro" id="IPR019292">
    <property type="entry name" value="McrC"/>
</dbReference>
<dbReference type="EMBL" id="AP027081">
    <property type="protein sequence ID" value="BDU78149.1"/>
    <property type="molecule type" value="Genomic_DNA"/>
</dbReference>
<dbReference type="RefSeq" id="WP_316410590.1">
    <property type="nucleotide sequence ID" value="NZ_AP027081.1"/>
</dbReference>
<dbReference type="PANTHER" id="PTHR38733">
    <property type="entry name" value="PROTEIN MCRC"/>
    <property type="match status" value="1"/>
</dbReference>
<dbReference type="Pfam" id="PF10117">
    <property type="entry name" value="McrBC"/>
    <property type="match status" value="1"/>
</dbReference>
<dbReference type="KEGG" id="msea:METESE_31070"/>
<dbReference type="PANTHER" id="PTHR38733:SF1">
    <property type="entry name" value="TYPE IV METHYL-DIRECTED RESTRICTION ENZYME ECOKMCRBC"/>
    <property type="match status" value="1"/>
</dbReference>
<dbReference type="Proteomes" id="UP001228113">
    <property type="component" value="Chromosome"/>
</dbReference>
<gene>
    <name evidence="1" type="primary">mcrC</name>
    <name evidence="1" type="ORF">METESE_31070</name>
</gene>
<sequence length="352" mass="40882">MTGIPIRNLYYLLGYAWDLLEEAETWQVELENLPTGLDLLTRLILRGTQRLLRRGIDHGYMAQADVLTTIRGRIDFTASARRMLMERAKVQCDFEEFLPDLLHNRILKSTLRNLQAYPEVAQRQRSEVHVLLRRMEGITPLKIRSTHFGSVRLHRNNAHYALLMHLCRLVNANLLVCEETGKTTFKNFMREKGQMAKLFQSFVYNFYRKETQFVVSQEVPIDWDSQEPNPLLPSMKADLILKRKDRTIVVECKFYEEALQTHYLGTSPKLHSTHLYQLSTYLQHLQPGLDGTPPEGLLIYPATGIQFSTDLVLAGKRIRACTLDLMEPWNLIAEQMHRFLVQGHSYPHIGYS</sequence>
<evidence type="ECO:0000313" key="2">
    <source>
        <dbReference type="Proteomes" id="UP001228113"/>
    </source>
</evidence>
<dbReference type="InterPro" id="IPR014407">
    <property type="entry name" value="McrC_bac"/>
</dbReference>
<dbReference type="GO" id="GO:0009307">
    <property type="term" value="P:DNA restriction-modification system"/>
    <property type="evidence" value="ECO:0007669"/>
    <property type="project" value="InterPro"/>
</dbReference>
<protein>
    <submittedName>
        <fullName evidence="1">5-methylcytosine-specific restriction system specificity protein McrC</fullName>
    </submittedName>
</protein>